<proteinExistence type="predicted"/>
<dbReference type="GeneID" id="109727912"/>
<dbReference type="SUPFAM" id="SSF50249">
    <property type="entry name" value="Nucleic acid-binding proteins"/>
    <property type="match status" value="1"/>
</dbReference>
<feature type="compositionally biased region" description="Low complexity" evidence="1">
    <location>
        <begin position="143"/>
        <end position="154"/>
    </location>
</feature>
<evidence type="ECO:0000313" key="2">
    <source>
        <dbReference type="Proteomes" id="UP000515123"/>
    </source>
</evidence>
<dbReference type="AlphaFoldDB" id="A0A6P5H109"/>
<dbReference type="RefSeq" id="XP_020113714.1">
    <property type="nucleotide sequence ID" value="XM_020258125.1"/>
</dbReference>
<evidence type="ECO:0000313" key="3">
    <source>
        <dbReference type="RefSeq" id="XP_020113714.1"/>
    </source>
</evidence>
<name>A0A6P5H109_ANACO</name>
<dbReference type="InterPro" id="IPR012340">
    <property type="entry name" value="NA-bd_OB-fold"/>
</dbReference>
<dbReference type="OrthoDB" id="2002848at2759"/>
<feature type="region of interest" description="Disordered" evidence="1">
    <location>
        <begin position="141"/>
        <end position="172"/>
    </location>
</feature>
<reference evidence="3" key="2">
    <citation type="submission" date="2025-08" db="UniProtKB">
        <authorList>
            <consortium name="RefSeq"/>
        </authorList>
    </citation>
    <scope>IDENTIFICATION</scope>
    <source>
        <tissue evidence="3">Leaf</tissue>
    </source>
</reference>
<keyword evidence="2" id="KW-1185">Reference proteome</keyword>
<evidence type="ECO:0000256" key="1">
    <source>
        <dbReference type="SAM" id="MobiDB-lite"/>
    </source>
</evidence>
<sequence length="172" mass="19357">MVLFCAPIVTRMINLLYHERYKLNAIVKNDTGSANFTIFGRLAQDLIHISAQNLATSAGSDKFTLPPAIKTIIGHKHIFQIVPDVQRFRTSVPSFEGVKIFNIQYDIKENTSSAKNLIIKCEEKADSPTTQKEIHKELFEEASPSTTISLSSPPFADDIKETQPAKKKTYFR</sequence>
<gene>
    <name evidence="3" type="primary">LOC109727912</name>
</gene>
<dbReference type="Proteomes" id="UP000515123">
    <property type="component" value="Linkage group 23"/>
</dbReference>
<organism evidence="2 3">
    <name type="scientific">Ananas comosus</name>
    <name type="common">Pineapple</name>
    <name type="synonym">Ananas ananas</name>
    <dbReference type="NCBI Taxonomy" id="4615"/>
    <lineage>
        <taxon>Eukaryota</taxon>
        <taxon>Viridiplantae</taxon>
        <taxon>Streptophyta</taxon>
        <taxon>Embryophyta</taxon>
        <taxon>Tracheophyta</taxon>
        <taxon>Spermatophyta</taxon>
        <taxon>Magnoliopsida</taxon>
        <taxon>Liliopsida</taxon>
        <taxon>Poales</taxon>
        <taxon>Bromeliaceae</taxon>
        <taxon>Bromelioideae</taxon>
        <taxon>Ananas</taxon>
    </lineage>
</organism>
<accession>A0A6P5H109</accession>
<reference evidence="2" key="1">
    <citation type="journal article" date="2015" name="Nat. Genet.">
        <title>The pineapple genome and the evolution of CAM photosynthesis.</title>
        <authorList>
            <person name="Ming R."/>
            <person name="VanBuren R."/>
            <person name="Wai C.M."/>
            <person name="Tang H."/>
            <person name="Schatz M.C."/>
            <person name="Bowers J.E."/>
            <person name="Lyons E."/>
            <person name="Wang M.L."/>
            <person name="Chen J."/>
            <person name="Biggers E."/>
            <person name="Zhang J."/>
            <person name="Huang L."/>
            <person name="Zhang L."/>
            <person name="Miao W."/>
            <person name="Zhang J."/>
            <person name="Ye Z."/>
            <person name="Miao C."/>
            <person name="Lin Z."/>
            <person name="Wang H."/>
            <person name="Zhou H."/>
            <person name="Yim W.C."/>
            <person name="Priest H.D."/>
            <person name="Zheng C."/>
            <person name="Woodhouse M."/>
            <person name="Edger P.P."/>
            <person name="Guyot R."/>
            <person name="Guo H.B."/>
            <person name="Guo H."/>
            <person name="Zheng G."/>
            <person name="Singh R."/>
            <person name="Sharma A."/>
            <person name="Min X."/>
            <person name="Zheng Y."/>
            <person name="Lee H."/>
            <person name="Gurtowski J."/>
            <person name="Sedlazeck F.J."/>
            <person name="Harkess A."/>
            <person name="McKain M.R."/>
            <person name="Liao Z."/>
            <person name="Fang J."/>
            <person name="Liu J."/>
            <person name="Zhang X."/>
            <person name="Zhang Q."/>
            <person name="Hu W."/>
            <person name="Qin Y."/>
            <person name="Wang K."/>
            <person name="Chen L.Y."/>
            <person name="Shirley N."/>
            <person name="Lin Y.R."/>
            <person name="Liu L.Y."/>
            <person name="Hernandez A.G."/>
            <person name="Wright C.L."/>
            <person name="Bulone V."/>
            <person name="Tuskan G.A."/>
            <person name="Heath K."/>
            <person name="Zee F."/>
            <person name="Moore P.H."/>
            <person name="Sunkar R."/>
            <person name="Leebens-Mack J.H."/>
            <person name="Mockler T."/>
            <person name="Bennetzen J.L."/>
            <person name="Freeling M."/>
            <person name="Sankoff D."/>
            <person name="Paterson A.H."/>
            <person name="Zhu X."/>
            <person name="Yang X."/>
            <person name="Smith J.A."/>
            <person name="Cushman J.C."/>
            <person name="Paull R.E."/>
            <person name="Yu Q."/>
        </authorList>
    </citation>
    <scope>NUCLEOTIDE SEQUENCE [LARGE SCALE GENOMIC DNA]</scope>
    <source>
        <strain evidence="2">cv. F153</strain>
    </source>
</reference>
<dbReference type="Gene3D" id="2.40.50.140">
    <property type="entry name" value="Nucleic acid-binding proteins"/>
    <property type="match status" value="1"/>
</dbReference>
<protein>
    <submittedName>
        <fullName evidence="3">Uncharacterized protein LOC109727912</fullName>
    </submittedName>
</protein>